<keyword evidence="3 6" id="KW-0812">Transmembrane</keyword>
<reference evidence="8 10" key="1">
    <citation type="journal article" date="2017" name="Biosci Microbiota Food Health">
        <title>Genomic characterization reconfirms the taxonomic status of Lactobacillus parakefiri.</title>
        <authorList>
            <person name="Tanizawa Y."/>
            <person name="Kobayashi H."/>
            <person name="Kaminuma E."/>
            <person name="Sakamoto M."/>
            <person name="Ohkuma M."/>
            <person name="Nakamura Y."/>
            <person name="Arita M."/>
            <person name="Tohno M."/>
        </authorList>
    </citation>
    <scope>NUCLEOTIDE SEQUENCE [LARGE SCALE GENOMIC DNA]</scope>
    <source>
        <strain evidence="8 10">JCM 8573</strain>
    </source>
</reference>
<evidence type="ECO:0000256" key="2">
    <source>
        <dbReference type="ARBA" id="ARBA00022448"/>
    </source>
</evidence>
<keyword evidence="4 6" id="KW-1133">Transmembrane helix</keyword>
<gene>
    <name evidence="9" type="ORF">C5L28_002653</name>
    <name evidence="8" type="ORF">LPKJCM_00983</name>
</gene>
<dbReference type="Proteomes" id="UP000214739">
    <property type="component" value="Unassembled WGS sequence"/>
</dbReference>
<dbReference type="InterPro" id="IPR036259">
    <property type="entry name" value="MFS_trans_sf"/>
</dbReference>
<evidence type="ECO:0000256" key="4">
    <source>
        <dbReference type="ARBA" id="ARBA00022989"/>
    </source>
</evidence>
<feature type="transmembrane region" description="Helical" evidence="6">
    <location>
        <begin position="12"/>
        <end position="35"/>
    </location>
</feature>
<evidence type="ECO:0000256" key="6">
    <source>
        <dbReference type="SAM" id="Phobius"/>
    </source>
</evidence>
<evidence type="ECO:0000259" key="7">
    <source>
        <dbReference type="PROSITE" id="PS50850"/>
    </source>
</evidence>
<accession>A0A224VI42</accession>
<evidence type="ECO:0000256" key="3">
    <source>
        <dbReference type="ARBA" id="ARBA00022692"/>
    </source>
</evidence>
<dbReference type="InterPro" id="IPR020846">
    <property type="entry name" value="MFS_dom"/>
</dbReference>
<feature type="transmembrane region" description="Helical" evidence="6">
    <location>
        <begin position="79"/>
        <end position="105"/>
    </location>
</feature>
<dbReference type="Pfam" id="PF07690">
    <property type="entry name" value="MFS_1"/>
    <property type="match status" value="1"/>
</dbReference>
<evidence type="ECO:0000313" key="11">
    <source>
        <dbReference type="Proteomes" id="UP000294668"/>
    </source>
</evidence>
<protein>
    <submittedName>
        <fullName evidence="8">Major facilitator superfamily transporter</fullName>
    </submittedName>
</protein>
<evidence type="ECO:0000313" key="10">
    <source>
        <dbReference type="Proteomes" id="UP000214739"/>
    </source>
</evidence>
<dbReference type="Proteomes" id="UP000294668">
    <property type="component" value="Unassembled WGS sequence"/>
</dbReference>
<organism evidence="8 10">
    <name type="scientific">Lentilactobacillus parakefiri</name>
    <dbReference type="NCBI Taxonomy" id="152332"/>
    <lineage>
        <taxon>Bacteria</taxon>
        <taxon>Bacillati</taxon>
        <taxon>Bacillota</taxon>
        <taxon>Bacilli</taxon>
        <taxon>Lactobacillales</taxon>
        <taxon>Lactobacillaceae</taxon>
        <taxon>Lentilactobacillus</taxon>
    </lineage>
</organism>
<dbReference type="EMBL" id="PUFL01000016">
    <property type="protein sequence ID" value="TDG94516.1"/>
    <property type="molecule type" value="Genomic_DNA"/>
</dbReference>
<proteinExistence type="predicted"/>
<sequence>MTKTATKSNVTLVTIALFVATFMAAIEGTIVSTAMPTIVGDLRGVSLMNWVFSIFLLTNAIATPIYGKLADSMGRKPMFIGGILIFVFGSVMSGLSHSMMVLIFWRAVQGVGAGSIMPISNTIIADLYPLEKTRSGVGTELFCLGDCLCDCTTFGGIHC</sequence>
<dbReference type="GO" id="GO:0022857">
    <property type="term" value="F:transmembrane transporter activity"/>
    <property type="evidence" value="ECO:0007669"/>
    <property type="project" value="InterPro"/>
</dbReference>
<evidence type="ECO:0000256" key="5">
    <source>
        <dbReference type="ARBA" id="ARBA00023136"/>
    </source>
</evidence>
<dbReference type="PROSITE" id="PS50850">
    <property type="entry name" value="MFS"/>
    <property type="match status" value="1"/>
</dbReference>
<evidence type="ECO:0000256" key="1">
    <source>
        <dbReference type="ARBA" id="ARBA00004651"/>
    </source>
</evidence>
<dbReference type="Gene3D" id="1.20.1720.10">
    <property type="entry name" value="Multidrug resistance protein D"/>
    <property type="match status" value="1"/>
</dbReference>
<evidence type="ECO:0000313" key="9">
    <source>
        <dbReference type="EMBL" id="TDG94516.1"/>
    </source>
</evidence>
<name>A0A224VI42_9LACO</name>
<dbReference type="PANTHER" id="PTHR23501">
    <property type="entry name" value="MAJOR FACILITATOR SUPERFAMILY"/>
    <property type="match status" value="1"/>
</dbReference>
<dbReference type="SUPFAM" id="SSF103473">
    <property type="entry name" value="MFS general substrate transporter"/>
    <property type="match status" value="1"/>
</dbReference>
<comment type="caution">
    <text evidence="8">The sequence shown here is derived from an EMBL/GenBank/DDBJ whole genome shotgun (WGS) entry which is preliminary data.</text>
</comment>
<keyword evidence="2" id="KW-0813">Transport</keyword>
<keyword evidence="5 6" id="KW-0472">Membrane</keyword>
<dbReference type="PANTHER" id="PTHR23501:SF191">
    <property type="entry name" value="VACUOLAR BASIC AMINO ACID TRANSPORTER 4"/>
    <property type="match status" value="1"/>
</dbReference>
<feature type="transmembrane region" description="Helical" evidence="6">
    <location>
        <begin position="47"/>
        <end position="67"/>
    </location>
</feature>
<dbReference type="GO" id="GO:0005886">
    <property type="term" value="C:plasma membrane"/>
    <property type="evidence" value="ECO:0007669"/>
    <property type="project" value="UniProtKB-SubCell"/>
</dbReference>
<keyword evidence="11" id="KW-1185">Reference proteome</keyword>
<reference evidence="9" key="3">
    <citation type="submission" date="2019-02" db="EMBL/GenBank/DDBJ databases">
        <authorList>
            <person name="Buron G."/>
            <person name="Chaylann A."/>
            <person name="Dolejs I."/>
            <person name="Forster J."/>
            <person name="Miks M.H."/>
        </authorList>
    </citation>
    <scope>NUCLEOTIDE SEQUENCE</scope>
    <source>
        <strain evidence="9">DSM 10551</strain>
    </source>
</reference>
<dbReference type="InterPro" id="IPR011701">
    <property type="entry name" value="MFS"/>
</dbReference>
<evidence type="ECO:0000313" key="8">
    <source>
        <dbReference type="EMBL" id="GAW71880.1"/>
    </source>
</evidence>
<reference evidence="9 11" key="2">
    <citation type="journal article" date="2019" name="Appl. Microbiol. Biotechnol.">
        <title>Uncovering carbohydrate metabolism through a genotype-phenotype association study of 56 lactic acid bacteria genomes.</title>
        <authorList>
            <person name="Buron-Moles G."/>
            <person name="Chailyan A."/>
            <person name="Dolejs I."/>
            <person name="Forster J."/>
            <person name="Miks M.H."/>
        </authorList>
    </citation>
    <scope>NUCLEOTIDE SEQUENCE [LARGE SCALE GENOMIC DNA]</scope>
    <source>
        <strain evidence="9 11">DSM 10551</strain>
    </source>
</reference>
<dbReference type="EMBL" id="BDGB01000045">
    <property type="protein sequence ID" value="GAW71880.1"/>
    <property type="molecule type" value="Genomic_DNA"/>
</dbReference>
<dbReference type="AlphaFoldDB" id="A0A224VI42"/>
<feature type="domain" description="Major facilitator superfamily (MFS) profile" evidence="7">
    <location>
        <begin position="13"/>
        <end position="159"/>
    </location>
</feature>
<comment type="subcellular location">
    <subcellularLocation>
        <location evidence="1">Cell membrane</location>
        <topology evidence="1">Multi-pass membrane protein</topology>
    </subcellularLocation>
</comment>